<dbReference type="EMBL" id="KN832876">
    <property type="protein sequence ID" value="KIN00897.1"/>
    <property type="molecule type" value="Genomic_DNA"/>
</dbReference>
<feature type="compositionally biased region" description="Polar residues" evidence="1">
    <location>
        <begin position="301"/>
        <end position="313"/>
    </location>
</feature>
<dbReference type="HOGENOM" id="CLU_024063_0_1_1"/>
<feature type="compositionally biased region" description="Basic and acidic residues" evidence="1">
    <location>
        <begin position="291"/>
        <end position="300"/>
    </location>
</feature>
<feature type="region of interest" description="Disordered" evidence="1">
    <location>
        <begin position="1"/>
        <end position="61"/>
    </location>
</feature>
<name>A0A0C3HF00_OIDMZ</name>
<proteinExistence type="predicted"/>
<dbReference type="STRING" id="913774.A0A0C3HF00"/>
<dbReference type="PANTHER" id="PTHR34776:SF1">
    <property type="entry name" value="F17F16.3 PROTEIN"/>
    <property type="match status" value="1"/>
</dbReference>
<feature type="region of interest" description="Disordered" evidence="1">
    <location>
        <begin position="291"/>
        <end position="313"/>
    </location>
</feature>
<dbReference type="InParanoid" id="A0A0C3HF00"/>
<dbReference type="PANTHER" id="PTHR34776">
    <property type="entry name" value="F17F16.3 PROTEIN"/>
    <property type="match status" value="1"/>
</dbReference>
<organism evidence="2 3">
    <name type="scientific">Oidiodendron maius (strain Zn)</name>
    <dbReference type="NCBI Taxonomy" id="913774"/>
    <lineage>
        <taxon>Eukaryota</taxon>
        <taxon>Fungi</taxon>
        <taxon>Dikarya</taxon>
        <taxon>Ascomycota</taxon>
        <taxon>Pezizomycotina</taxon>
        <taxon>Leotiomycetes</taxon>
        <taxon>Leotiomycetes incertae sedis</taxon>
        <taxon>Myxotrichaceae</taxon>
        <taxon>Oidiodendron</taxon>
    </lineage>
</organism>
<accession>A0A0C3HF00</accession>
<evidence type="ECO:0000256" key="1">
    <source>
        <dbReference type="SAM" id="MobiDB-lite"/>
    </source>
</evidence>
<reference evidence="3" key="2">
    <citation type="submission" date="2015-01" db="EMBL/GenBank/DDBJ databases">
        <title>Evolutionary Origins and Diversification of the Mycorrhizal Mutualists.</title>
        <authorList>
            <consortium name="DOE Joint Genome Institute"/>
            <consortium name="Mycorrhizal Genomics Consortium"/>
            <person name="Kohler A."/>
            <person name="Kuo A."/>
            <person name="Nagy L.G."/>
            <person name="Floudas D."/>
            <person name="Copeland A."/>
            <person name="Barry K.W."/>
            <person name="Cichocki N."/>
            <person name="Veneault-Fourrey C."/>
            <person name="LaButti K."/>
            <person name="Lindquist E.A."/>
            <person name="Lipzen A."/>
            <person name="Lundell T."/>
            <person name="Morin E."/>
            <person name="Murat C."/>
            <person name="Riley R."/>
            <person name="Ohm R."/>
            <person name="Sun H."/>
            <person name="Tunlid A."/>
            <person name="Henrissat B."/>
            <person name="Grigoriev I.V."/>
            <person name="Hibbett D.S."/>
            <person name="Martin F."/>
        </authorList>
    </citation>
    <scope>NUCLEOTIDE SEQUENCE [LARGE SCALE GENOMIC DNA]</scope>
    <source>
        <strain evidence="3">Zn</strain>
    </source>
</reference>
<sequence>MGTGTKRPSENKAASKSPKRGKLSENEWEKKKSASYKDELHGSATEESVQGSADIGEDKEYTAKNDRDKAGILSSTLEKGIIYFFYRARVNVDDAHGTKDVARSYIVLRSLGNGVKVTEGPLDDAANSRLLALPKKMLPKKHGDGFLAIVEKAACSIKVLRDELSSSEYATKTSSTSHVPAATPFAEGVYSITSAKGQSHLAYRVRVPDSGAMQNELGVHEKGRYIVSVKNPDYPWPGNAPIGNPPAYPESIQEKFKGLRWTPLLPELLEYHNTQLLVIGEAVNPTEKPAEAVSDQKDNWAKTTSAGGDEQGTQIHRCAPHLTQDDPVFADLEIISKEYPKMQTTW</sequence>
<evidence type="ECO:0000313" key="2">
    <source>
        <dbReference type="EMBL" id="KIN00897.1"/>
    </source>
</evidence>
<dbReference type="OrthoDB" id="1028014at2759"/>
<gene>
    <name evidence="2" type="ORF">OIDMADRAFT_103618</name>
</gene>
<evidence type="ECO:0000313" key="3">
    <source>
        <dbReference type="Proteomes" id="UP000054321"/>
    </source>
</evidence>
<feature type="compositionally biased region" description="Basic and acidic residues" evidence="1">
    <location>
        <begin position="22"/>
        <end position="41"/>
    </location>
</feature>
<dbReference type="Proteomes" id="UP000054321">
    <property type="component" value="Unassembled WGS sequence"/>
</dbReference>
<protein>
    <submittedName>
        <fullName evidence="2">Uncharacterized protein</fullName>
    </submittedName>
</protein>
<reference evidence="2 3" key="1">
    <citation type="submission" date="2014-04" db="EMBL/GenBank/DDBJ databases">
        <authorList>
            <consortium name="DOE Joint Genome Institute"/>
            <person name="Kuo A."/>
            <person name="Martino E."/>
            <person name="Perotto S."/>
            <person name="Kohler A."/>
            <person name="Nagy L.G."/>
            <person name="Floudas D."/>
            <person name="Copeland A."/>
            <person name="Barry K.W."/>
            <person name="Cichocki N."/>
            <person name="Veneault-Fourrey C."/>
            <person name="LaButti K."/>
            <person name="Lindquist E.A."/>
            <person name="Lipzen A."/>
            <person name="Lundell T."/>
            <person name="Morin E."/>
            <person name="Murat C."/>
            <person name="Sun H."/>
            <person name="Tunlid A."/>
            <person name="Henrissat B."/>
            <person name="Grigoriev I.V."/>
            <person name="Hibbett D.S."/>
            <person name="Martin F."/>
            <person name="Nordberg H.P."/>
            <person name="Cantor M.N."/>
            <person name="Hua S.X."/>
        </authorList>
    </citation>
    <scope>NUCLEOTIDE SEQUENCE [LARGE SCALE GENOMIC DNA]</scope>
    <source>
        <strain evidence="2 3">Zn</strain>
    </source>
</reference>
<keyword evidence="3" id="KW-1185">Reference proteome</keyword>
<dbReference type="AlphaFoldDB" id="A0A0C3HF00"/>